<sequence>MKRGFLALLGATLVAATKPSRGWRASVDTTDVGFATDQTGDGQFGLFVVAPIVLTRLFSRESSVVVTGTVQPVGNTTDEDIEYEPQVAFTETISIPGDTATQDASFDFTIPTPWMDHLLSLSVSVPGTQDTTETDGLVITLDSNGDYVAKTPGEWDHDENIRIIAELEAETVRIIPQDPSDLGEDPEISDEDEYPVNGVPKEGDDSGGDPGDGSGGDPGDGSGGDPGDGKTTKIIVTKTTTVCPTPTPKPPCDDDRLHPRQIVLSPATVNAKVTFTGWNKNVQDLRLVQVTAWGNVYNSAGGFVERVNAFETLDVRGNAQFRFDLRAGQRIVVNRLVARLEGVKYMVGTRKTESDPLVRKTVTMTLNVNPWNVNAGETKSYTNKYPRNVHFDGLLVADTFQRIIDFTRFNIVGSAAINKVNVWFPSTDPGTFFSSAPVYINIPHDDARDPDVLAHEYGHYLDFLARDGADFQAGGNHTSCGSPNDQTALSEGYATAFGLLALDKTLLSNTVYGQYTDKRPDGTLQVNRQFETYACNSRTLQNDEGRITAAIFDLGDRKLDASQAASDDSGQIWDTFQVSDINIKFKPRLLFWSALRDNPQTMTEYWGAIRALMTVNAEQKAWNVLRYNWAEIPRSPAAP</sequence>
<evidence type="ECO:0000256" key="2">
    <source>
        <dbReference type="SAM" id="SignalP"/>
    </source>
</evidence>
<reference evidence="3" key="2">
    <citation type="submission" date="2022-07" db="EMBL/GenBank/DDBJ databases">
        <authorList>
            <person name="Goncalves M.F.M."/>
            <person name="Hilario S."/>
            <person name="Van De Peer Y."/>
            <person name="Esteves A.C."/>
            <person name="Alves A."/>
        </authorList>
    </citation>
    <scope>NUCLEOTIDE SEQUENCE</scope>
    <source>
        <strain evidence="3">MUM 19.33</strain>
    </source>
</reference>
<name>A0A9P9XVE7_9HYPO</name>
<feature type="compositionally biased region" description="Acidic residues" evidence="1">
    <location>
        <begin position="181"/>
        <end position="194"/>
    </location>
</feature>
<keyword evidence="4" id="KW-1185">Reference proteome</keyword>
<dbReference type="GeneID" id="75832327"/>
<keyword evidence="2" id="KW-0732">Signal</keyword>
<gene>
    <name evidence="3" type="ORF">J7T54_005844</name>
</gene>
<dbReference type="RefSeq" id="XP_051359184.1">
    <property type="nucleotide sequence ID" value="XM_051509874.1"/>
</dbReference>
<dbReference type="Proteomes" id="UP001055219">
    <property type="component" value="Unassembled WGS sequence"/>
</dbReference>
<feature type="signal peptide" evidence="2">
    <location>
        <begin position="1"/>
        <end position="16"/>
    </location>
</feature>
<organism evidence="3 4">
    <name type="scientific">Emericellopsis cladophorae</name>
    <dbReference type="NCBI Taxonomy" id="2686198"/>
    <lineage>
        <taxon>Eukaryota</taxon>
        <taxon>Fungi</taxon>
        <taxon>Dikarya</taxon>
        <taxon>Ascomycota</taxon>
        <taxon>Pezizomycotina</taxon>
        <taxon>Sordariomycetes</taxon>
        <taxon>Hypocreomycetidae</taxon>
        <taxon>Hypocreales</taxon>
        <taxon>Bionectriaceae</taxon>
        <taxon>Emericellopsis</taxon>
    </lineage>
</organism>
<reference evidence="3" key="1">
    <citation type="journal article" date="2021" name="J Fungi (Basel)">
        <title>Genomic and Metabolomic Analyses of the Marine Fungus Emericellopsis cladophorae: Insights into Saltwater Adaptability Mechanisms and Its Biosynthetic Potential.</title>
        <authorList>
            <person name="Goncalves M.F.M."/>
            <person name="Hilario S."/>
            <person name="Van de Peer Y."/>
            <person name="Esteves A.C."/>
            <person name="Alves A."/>
        </authorList>
    </citation>
    <scope>NUCLEOTIDE SEQUENCE</scope>
    <source>
        <strain evidence="3">MUM 19.33</strain>
    </source>
</reference>
<protein>
    <recommendedName>
        <fullName evidence="5">Peptidase M43 pregnancy-associated plasma-A domain-containing protein</fullName>
    </recommendedName>
</protein>
<comment type="caution">
    <text evidence="3">The sequence shown here is derived from an EMBL/GenBank/DDBJ whole genome shotgun (WGS) entry which is preliminary data.</text>
</comment>
<feature type="compositionally biased region" description="Gly residues" evidence="1">
    <location>
        <begin position="208"/>
        <end position="226"/>
    </location>
</feature>
<evidence type="ECO:0000313" key="3">
    <source>
        <dbReference type="EMBL" id="KAI6778328.1"/>
    </source>
</evidence>
<dbReference type="AlphaFoldDB" id="A0A9P9XVE7"/>
<evidence type="ECO:0008006" key="5">
    <source>
        <dbReference type="Google" id="ProtNLM"/>
    </source>
</evidence>
<accession>A0A9P9XVE7</accession>
<dbReference type="SUPFAM" id="SSF55486">
    <property type="entry name" value="Metalloproteases ('zincins'), catalytic domain"/>
    <property type="match status" value="1"/>
</dbReference>
<feature type="region of interest" description="Disordered" evidence="1">
    <location>
        <begin position="172"/>
        <end position="232"/>
    </location>
</feature>
<evidence type="ECO:0000313" key="4">
    <source>
        <dbReference type="Proteomes" id="UP001055219"/>
    </source>
</evidence>
<dbReference type="EMBL" id="JAGIXG020000073">
    <property type="protein sequence ID" value="KAI6778328.1"/>
    <property type="molecule type" value="Genomic_DNA"/>
</dbReference>
<dbReference type="OrthoDB" id="5086276at2759"/>
<proteinExistence type="predicted"/>
<evidence type="ECO:0000256" key="1">
    <source>
        <dbReference type="SAM" id="MobiDB-lite"/>
    </source>
</evidence>
<feature type="chain" id="PRO_5040240075" description="Peptidase M43 pregnancy-associated plasma-A domain-containing protein" evidence="2">
    <location>
        <begin position="17"/>
        <end position="639"/>
    </location>
</feature>